<dbReference type="InterPro" id="IPR011042">
    <property type="entry name" value="6-blade_b-propeller_TolB-like"/>
</dbReference>
<feature type="domain" description="EGF-like" evidence="14">
    <location>
        <begin position="540"/>
        <end position="579"/>
    </location>
</feature>
<dbReference type="SMART" id="SM00135">
    <property type="entry name" value="LY"/>
    <property type="match status" value="4"/>
</dbReference>
<dbReference type="InterPro" id="IPR000742">
    <property type="entry name" value="EGF"/>
</dbReference>
<feature type="domain" description="EGF-like" evidence="14">
    <location>
        <begin position="810"/>
        <end position="851"/>
    </location>
</feature>
<dbReference type="Gene3D" id="2.10.25.10">
    <property type="entry name" value="Laminin"/>
    <property type="match status" value="6"/>
</dbReference>
<feature type="disulfide bond" evidence="12">
    <location>
        <begin position="819"/>
        <end position="836"/>
    </location>
</feature>
<dbReference type="PROSITE" id="PS51120">
    <property type="entry name" value="LDLRB"/>
    <property type="match status" value="3"/>
</dbReference>
<dbReference type="Pfam" id="PF12947">
    <property type="entry name" value="EGF_3"/>
    <property type="match status" value="1"/>
</dbReference>
<gene>
    <name evidence="17" type="primary">putative Nidogen-1</name>
    <name evidence="17" type="ORF">CLUMA_CG003238</name>
</gene>
<dbReference type="GO" id="GO:0017147">
    <property type="term" value="F:Wnt-protein binding"/>
    <property type="evidence" value="ECO:0007669"/>
    <property type="project" value="TreeGrafter"/>
</dbReference>
<reference evidence="17 18" key="1">
    <citation type="submission" date="2015-04" db="EMBL/GenBank/DDBJ databases">
        <authorList>
            <person name="Syromyatnikov M.Y."/>
            <person name="Popov V.N."/>
        </authorList>
    </citation>
    <scope>NUCLEOTIDE SEQUENCE [LARGE SCALE GENOMIC DNA]</scope>
</reference>
<dbReference type="STRING" id="568069.A0A1J1HNG2"/>
<keyword evidence="18" id="KW-1185">Reference proteome</keyword>
<dbReference type="SUPFAM" id="SSF63825">
    <property type="entry name" value="YWTD domain"/>
    <property type="match status" value="1"/>
</dbReference>
<dbReference type="Gene3D" id="2.40.155.10">
    <property type="entry name" value="Green fluorescent protein"/>
    <property type="match status" value="1"/>
</dbReference>
<dbReference type="FunFam" id="2.120.10.30:FF:000241">
    <property type="entry name" value="Low-density lipoprotein receptor-related protein 6"/>
    <property type="match status" value="1"/>
</dbReference>
<dbReference type="CDD" id="cd00054">
    <property type="entry name" value="EGF_CA"/>
    <property type="match status" value="1"/>
</dbReference>
<dbReference type="InterPro" id="IPR024731">
    <property type="entry name" value="NELL2-like_EGF"/>
</dbReference>
<comment type="subcellular location">
    <subcellularLocation>
        <location evidence="1">Secreted</location>
        <location evidence="1">Extracellular space</location>
        <location evidence="1">Extracellular matrix</location>
        <location evidence="1">Basement membrane</location>
    </subcellularLocation>
</comment>
<feature type="domain" description="EGF-like" evidence="14">
    <location>
        <begin position="731"/>
        <end position="772"/>
    </location>
</feature>
<feature type="disulfide bond" evidence="12">
    <location>
        <begin position="698"/>
        <end position="715"/>
    </location>
</feature>
<dbReference type="Pfam" id="PF07474">
    <property type="entry name" value="G2F"/>
    <property type="match status" value="1"/>
</dbReference>
<keyword evidence="10 12" id="KW-1015">Disulfide bond</keyword>
<feature type="disulfide bond" evidence="12">
    <location>
        <begin position="741"/>
        <end position="758"/>
    </location>
</feature>
<evidence type="ECO:0000256" key="13">
    <source>
        <dbReference type="PROSITE-ProRule" id="PRU00461"/>
    </source>
</evidence>
<dbReference type="InterPro" id="IPR000152">
    <property type="entry name" value="EGF-type_Asp/Asn_hydroxyl_site"/>
</dbReference>
<feature type="domain" description="EGF-like" evidence="14">
    <location>
        <begin position="688"/>
        <end position="729"/>
    </location>
</feature>
<keyword evidence="2" id="KW-0964">Secreted</keyword>
<evidence type="ECO:0000256" key="7">
    <source>
        <dbReference type="ARBA" id="ARBA00022837"/>
    </source>
</evidence>
<dbReference type="SMART" id="SM00682">
    <property type="entry name" value="G2F"/>
    <property type="match status" value="1"/>
</dbReference>
<dbReference type="InterPro" id="IPR018097">
    <property type="entry name" value="EGF_Ca-bd_CS"/>
</dbReference>
<dbReference type="GO" id="GO:0005509">
    <property type="term" value="F:calcium ion binding"/>
    <property type="evidence" value="ECO:0007669"/>
    <property type="project" value="InterPro"/>
</dbReference>
<evidence type="ECO:0000256" key="3">
    <source>
        <dbReference type="ARBA" id="ARBA00022530"/>
    </source>
</evidence>
<dbReference type="GO" id="GO:0005604">
    <property type="term" value="C:basement membrane"/>
    <property type="evidence" value="ECO:0007669"/>
    <property type="project" value="UniProtKB-SubCell"/>
</dbReference>
<feature type="domain" description="EGF-like" evidence="14">
    <location>
        <begin position="490"/>
        <end position="529"/>
    </location>
</feature>
<organism evidence="17 18">
    <name type="scientific">Clunio marinus</name>
    <dbReference type="NCBI Taxonomy" id="568069"/>
    <lineage>
        <taxon>Eukaryota</taxon>
        <taxon>Metazoa</taxon>
        <taxon>Ecdysozoa</taxon>
        <taxon>Arthropoda</taxon>
        <taxon>Hexapoda</taxon>
        <taxon>Insecta</taxon>
        <taxon>Pterygota</taxon>
        <taxon>Neoptera</taxon>
        <taxon>Endopterygota</taxon>
        <taxon>Diptera</taxon>
        <taxon>Nematocera</taxon>
        <taxon>Chironomoidea</taxon>
        <taxon>Chironomidae</taxon>
        <taxon>Clunio</taxon>
    </lineage>
</organism>
<dbReference type="Pfam" id="PF06119">
    <property type="entry name" value="NIDO"/>
    <property type="match status" value="1"/>
</dbReference>
<dbReference type="Proteomes" id="UP000183832">
    <property type="component" value="Unassembled WGS sequence"/>
</dbReference>
<feature type="domain" description="Nidogen G2 beta-barrel" evidence="15">
    <location>
        <begin position="271"/>
        <end position="495"/>
    </location>
</feature>
<dbReference type="Pfam" id="PF00058">
    <property type="entry name" value="Ldl_recept_b"/>
    <property type="match status" value="3"/>
</dbReference>
<dbReference type="SMART" id="SM00181">
    <property type="entry name" value="EGF"/>
    <property type="match status" value="10"/>
</dbReference>
<keyword evidence="9" id="KW-0130">Cell adhesion</keyword>
<dbReference type="InterPro" id="IPR049883">
    <property type="entry name" value="NOTCH1_EGF-like"/>
</dbReference>
<dbReference type="SUPFAM" id="SSF54511">
    <property type="entry name" value="GFP-like"/>
    <property type="match status" value="1"/>
</dbReference>
<proteinExistence type="predicted"/>
<evidence type="ECO:0000256" key="5">
    <source>
        <dbReference type="ARBA" id="ARBA00022729"/>
    </source>
</evidence>
<dbReference type="InterPro" id="IPR001881">
    <property type="entry name" value="EGF-like_Ca-bd_dom"/>
</dbReference>
<feature type="repeat" description="LDL-receptor class B" evidence="13">
    <location>
        <begin position="1070"/>
        <end position="1115"/>
    </location>
</feature>
<dbReference type="GO" id="GO:0007160">
    <property type="term" value="P:cell-matrix adhesion"/>
    <property type="evidence" value="ECO:0007669"/>
    <property type="project" value="InterPro"/>
</dbReference>
<dbReference type="SMART" id="SM00179">
    <property type="entry name" value="EGF_CA"/>
    <property type="match status" value="3"/>
</dbReference>
<dbReference type="GO" id="GO:0060070">
    <property type="term" value="P:canonical Wnt signaling pathway"/>
    <property type="evidence" value="ECO:0007669"/>
    <property type="project" value="TreeGrafter"/>
</dbReference>
<evidence type="ECO:0000256" key="1">
    <source>
        <dbReference type="ARBA" id="ARBA00004302"/>
    </source>
</evidence>
<evidence type="ECO:0000259" key="14">
    <source>
        <dbReference type="PROSITE" id="PS50026"/>
    </source>
</evidence>
<feature type="repeat" description="LDL-receptor class B" evidence="13">
    <location>
        <begin position="1026"/>
        <end position="1069"/>
    </location>
</feature>
<evidence type="ECO:0000256" key="9">
    <source>
        <dbReference type="ARBA" id="ARBA00022889"/>
    </source>
</evidence>
<feature type="repeat" description="LDL-receptor class B" evidence="13">
    <location>
        <begin position="983"/>
        <end position="1025"/>
    </location>
</feature>
<dbReference type="InterPro" id="IPR006605">
    <property type="entry name" value="G2_nidogen/fibulin_G2F"/>
</dbReference>
<dbReference type="SUPFAM" id="SSF57184">
    <property type="entry name" value="Growth factor receptor domain"/>
    <property type="match status" value="2"/>
</dbReference>
<dbReference type="GO" id="GO:0005886">
    <property type="term" value="C:plasma membrane"/>
    <property type="evidence" value="ECO:0007669"/>
    <property type="project" value="TreeGrafter"/>
</dbReference>
<evidence type="ECO:0000256" key="11">
    <source>
        <dbReference type="ARBA" id="ARBA00023180"/>
    </source>
</evidence>
<dbReference type="PANTHER" id="PTHR46513:SF13">
    <property type="entry name" value="EGF-LIKE DOMAIN-CONTAINING PROTEIN"/>
    <property type="match status" value="1"/>
</dbReference>
<keyword evidence="6" id="KW-0677">Repeat</keyword>
<keyword evidence="4 12" id="KW-0245">EGF-like domain</keyword>
<feature type="disulfide bond" evidence="12">
    <location>
        <begin position="863"/>
        <end position="880"/>
    </location>
</feature>
<dbReference type="InterPro" id="IPR050778">
    <property type="entry name" value="Cueball_EGF_LRP_Nidogen"/>
</dbReference>
<evidence type="ECO:0000313" key="18">
    <source>
        <dbReference type="Proteomes" id="UP000183832"/>
    </source>
</evidence>
<dbReference type="Pfam" id="PF07645">
    <property type="entry name" value="EGF_CA"/>
    <property type="match status" value="1"/>
</dbReference>
<evidence type="ECO:0000256" key="4">
    <source>
        <dbReference type="ARBA" id="ARBA00022536"/>
    </source>
</evidence>
<feature type="domain" description="NIDO" evidence="16">
    <location>
        <begin position="49"/>
        <end position="206"/>
    </location>
</feature>
<evidence type="ECO:0000256" key="2">
    <source>
        <dbReference type="ARBA" id="ARBA00022525"/>
    </source>
</evidence>
<comment type="caution">
    <text evidence="12">Lacks conserved residue(s) required for the propagation of feature annotation.</text>
</comment>
<dbReference type="GO" id="GO:0042813">
    <property type="term" value="F:Wnt receptor activity"/>
    <property type="evidence" value="ECO:0007669"/>
    <property type="project" value="TreeGrafter"/>
</dbReference>
<dbReference type="InterPro" id="IPR000033">
    <property type="entry name" value="LDLR_classB_rpt"/>
</dbReference>
<dbReference type="InterPro" id="IPR009017">
    <property type="entry name" value="GFP"/>
</dbReference>
<keyword evidence="7" id="KW-0106">Calcium</keyword>
<dbReference type="SMART" id="SM00539">
    <property type="entry name" value="NIDO"/>
    <property type="match status" value="1"/>
</dbReference>
<evidence type="ECO:0000256" key="8">
    <source>
        <dbReference type="ARBA" id="ARBA00022869"/>
    </source>
</evidence>
<evidence type="ECO:0000313" key="17">
    <source>
        <dbReference type="EMBL" id="CRK89591.1"/>
    </source>
</evidence>
<dbReference type="PANTHER" id="PTHR46513">
    <property type="entry name" value="VITELLOGENIN RECEPTOR-LIKE PROTEIN-RELATED-RELATED"/>
    <property type="match status" value="1"/>
</dbReference>
<dbReference type="PROSITE" id="PS50993">
    <property type="entry name" value="NIDOGEN_G2"/>
    <property type="match status" value="1"/>
</dbReference>
<dbReference type="PROSITE" id="PS50026">
    <property type="entry name" value="EGF_3"/>
    <property type="match status" value="6"/>
</dbReference>
<dbReference type="PROSITE" id="PS01187">
    <property type="entry name" value="EGF_CA"/>
    <property type="match status" value="1"/>
</dbReference>
<keyword evidence="5" id="KW-0732">Signal</keyword>
<evidence type="ECO:0000256" key="6">
    <source>
        <dbReference type="ARBA" id="ARBA00022737"/>
    </source>
</evidence>
<evidence type="ECO:0000256" key="10">
    <source>
        <dbReference type="ARBA" id="ARBA00023157"/>
    </source>
</evidence>
<keyword evidence="11" id="KW-0325">Glycoprotein</keyword>
<evidence type="ECO:0000259" key="15">
    <source>
        <dbReference type="PROSITE" id="PS50993"/>
    </source>
</evidence>
<dbReference type="OrthoDB" id="6375837at2759"/>
<evidence type="ECO:0000259" key="16">
    <source>
        <dbReference type="PROSITE" id="PS51220"/>
    </source>
</evidence>
<feature type="domain" description="EGF-like" evidence="14">
    <location>
        <begin position="853"/>
        <end position="892"/>
    </location>
</feature>
<dbReference type="InterPro" id="IPR003886">
    <property type="entry name" value="NIDO_dom"/>
</dbReference>
<dbReference type="FunFam" id="2.10.25.10:FF:000038">
    <property type="entry name" value="Fibrillin 2"/>
    <property type="match status" value="1"/>
</dbReference>
<name>A0A1J1HNG2_9DIPT</name>
<keyword evidence="8" id="KW-0084">Basement membrane</keyword>
<dbReference type="AlphaFoldDB" id="A0A1J1HNG2"/>
<dbReference type="Gene3D" id="2.120.10.30">
    <property type="entry name" value="TolB, C-terminal domain"/>
    <property type="match status" value="1"/>
</dbReference>
<keyword evidence="3" id="KW-0272">Extracellular matrix</keyword>
<dbReference type="InterPro" id="IPR009030">
    <property type="entry name" value="Growth_fac_rcpt_cys_sf"/>
</dbReference>
<dbReference type="PROSITE" id="PS00010">
    <property type="entry name" value="ASX_HYDROXYL"/>
    <property type="match status" value="1"/>
</dbReference>
<accession>A0A1J1HNG2</accession>
<dbReference type="EMBL" id="CVRI01000013">
    <property type="protein sequence ID" value="CRK89591.1"/>
    <property type="molecule type" value="Genomic_DNA"/>
</dbReference>
<protein>
    <submittedName>
        <fullName evidence="17">CLUMA_CG003238, isoform A</fullName>
    </submittedName>
</protein>
<evidence type="ECO:0000256" key="12">
    <source>
        <dbReference type="PROSITE-ProRule" id="PRU00076"/>
    </source>
</evidence>
<dbReference type="PROSITE" id="PS51220">
    <property type="entry name" value="NIDO"/>
    <property type="match status" value="1"/>
</dbReference>
<sequence>MKDLCVKRKQSRWKHLLKQININGILTFINEFPEFLNIPFPIEYPSISAFYSNIDTSNGDGSTKITYYESSDVNLLNRASNVVRGAFSNARNFHAKSVLVVTWNNVPKWQGETQERLYEKNTFQVAIISNDDESYVEMLYPQGGIQWVQAELGESGLPDIRARAGFIAPDGRYTALKGSGTDRVRHLTETSNYGQSGRWLYRVGKVEENANIEEPDIGSQQQESDQPRSCASGGRLLCHSSATCEDARDGFCCKCNNDFYGNGYSCIKNNVPIRVTGHINGFIDSTNISSQLQAYIVMVDGRAYTAISALPSGLGTKLQLLEIIGGVIGWLFAKPVGTILNGYQITGGKFNHSTNIRFSSGENLHISQRYIGLNLWDQLAAEIEINGNIPSVHEGVKITMDELIEEYMVNGPNSIHSQAQHSIQLSSGEPDIVYTIDQQIKYETCPFIEQADRENNINGRLKTSKIQLGYYSQENAVRISTVTKIGISDRTNPCAEGTAQCGENTICVPTPDDHYECQCKNGFTFSGPSEDRDLPQNCVDIDECRTSHICSEFAECYNRNGGYDCICLPGYTGNGYQCSRVSSHHETTTPYYTPARCNDCSENAFCFEGICTCNAGFIGNGRDCRMICALNEVFNGATCVKIATAEDDEVQPYCTQTGCVCPHGYRMIEYAFKSVCRMEEATDEESQTTVSCDVINNCHPFANCEFDQTLYRYQCVCGPGYDGNGVDCIEIEANCAQEDICDVHADCVYNSTVRRSFCVCHEGYDGSGKSCQVVAECKSSTDCGYHSICNNGICECASGYERDNSDLCVPVGSCNGAYCAENAYCTFNDRLKVNYCHCPEGFIGDGVIECKSVPPPCNVRNNCGLYASCIPNYRTSSYECACNDGYIGDGFICALERNCHNIPELCDANANCESTLNGWKCVCNQGFIGNGTICKEPPKLETGFLIVSQGVAAVKVPLGGNKRATPVSTASMAIGIDKDCAEGRVYWSDISAKAIFSSKYDGTEKTSFINTDIMSPEGIAIDWVSRRIYWTDSGKDTIEVASLDNSTLRAVLVNHGLVNPRGIAVDPYQNKIFWSDWNRLDPKIEWANLDGSDRRTLASSPQMLAIKRLNVSIDTYSQQPRIIADKLAYPFGLAITDEQYFWSDWTTKKIESIDLNGNRKSGIQTPLFSSHKMYGMTAVIDRCPVYYSSCNINNGDCPSNHICLVNPSSTSGKTCKCLTHADCNINDIDDPYVSRFS</sequence>
<dbReference type="PROSITE" id="PS01186">
    <property type="entry name" value="EGF_2"/>
    <property type="match status" value="5"/>
</dbReference>